<evidence type="ECO:0000313" key="2">
    <source>
        <dbReference type="EMBL" id="KAA8539078.1"/>
    </source>
</evidence>
<proteinExistence type="predicted"/>
<organism evidence="2 3">
    <name type="scientific">Nyssa sinensis</name>
    <dbReference type="NCBI Taxonomy" id="561372"/>
    <lineage>
        <taxon>Eukaryota</taxon>
        <taxon>Viridiplantae</taxon>
        <taxon>Streptophyta</taxon>
        <taxon>Embryophyta</taxon>
        <taxon>Tracheophyta</taxon>
        <taxon>Spermatophyta</taxon>
        <taxon>Magnoliopsida</taxon>
        <taxon>eudicotyledons</taxon>
        <taxon>Gunneridae</taxon>
        <taxon>Pentapetalae</taxon>
        <taxon>asterids</taxon>
        <taxon>Cornales</taxon>
        <taxon>Nyssaceae</taxon>
        <taxon>Nyssa</taxon>
    </lineage>
</organism>
<name>A0A5J5B912_9ASTE</name>
<dbReference type="AlphaFoldDB" id="A0A5J5B912"/>
<gene>
    <name evidence="2" type="ORF">F0562_025770</name>
</gene>
<protein>
    <submittedName>
        <fullName evidence="2">Uncharacterized protein</fullName>
    </submittedName>
</protein>
<reference evidence="2 3" key="1">
    <citation type="submission" date="2019-09" db="EMBL/GenBank/DDBJ databases">
        <title>A chromosome-level genome assembly of the Chinese tupelo Nyssa sinensis.</title>
        <authorList>
            <person name="Yang X."/>
            <person name="Kang M."/>
            <person name="Yang Y."/>
            <person name="Xiong H."/>
            <person name="Wang M."/>
            <person name="Zhang Z."/>
            <person name="Wang Z."/>
            <person name="Wu H."/>
            <person name="Ma T."/>
            <person name="Liu J."/>
            <person name="Xi Z."/>
        </authorList>
    </citation>
    <scope>NUCLEOTIDE SEQUENCE [LARGE SCALE GENOMIC DNA]</scope>
    <source>
        <strain evidence="2">J267</strain>
        <tissue evidence="2">Leaf</tissue>
    </source>
</reference>
<feature type="region of interest" description="Disordered" evidence="1">
    <location>
        <begin position="36"/>
        <end position="56"/>
    </location>
</feature>
<dbReference type="Proteomes" id="UP000325577">
    <property type="component" value="Linkage Group LG14"/>
</dbReference>
<keyword evidence="3" id="KW-1185">Reference proteome</keyword>
<dbReference type="PANTHER" id="PTHR46929:SF33">
    <property type="entry name" value="L10-INTERACTING MYB DOMAIN-CONTAINING PROTEIN-LIKE ISOFORM X1"/>
    <property type="match status" value="1"/>
</dbReference>
<sequence>MNDSVHTLGSSSVEDAMVVQEKSGFDKDVEICNKKGKHKTVASSSSRHPKKLKKSTGERMVDALTAIASTVSSLVEQKKETYNSLKSINVVEALDAIPDLEENIYMDACDLLEDEGKAKIFVSLDVSKKKACLIRKLRTKISIDGSDDEEMVVIMGTNVTAIETTYYYEHYISRTPCRDSALSSREYIKEILNGHD</sequence>
<dbReference type="OrthoDB" id="1750382at2759"/>
<evidence type="ECO:0000313" key="3">
    <source>
        <dbReference type="Proteomes" id="UP000325577"/>
    </source>
</evidence>
<evidence type="ECO:0000256" key="1">
    <source>
        <dbReference type="SAM" id="MobiDB-lite"/>
    </source>
</evidence>
<dbReference type="PANTHER" id="PTHR46929">
    <property type="entry name" value="EXPRESSED PROTEIN"/>
    <property type="match status" value="1"/>
</dbReference>
<accession>A0A5J5B912</accession>
<dbReference type="EMBL" id="CM018037">
    <property type="protein sequence ID" value="KAA8539078.1"/>
    <property type="molecule type" value="Genomic_DNA"/>
</dbReference>